<dbReference type="PROSITE" id="PS50007">
    <property type="entry name" value="PIPLC_X_DOMAIN"/>
    <property type="match status" value="2"/>
</dbReference>
<sequence>MRTLLLGALLALITLPIPAQDHSAQLRKLLLNPESETVLVAAHRASHRDFPENSIPAIRHAIQTGVDIIEIDVKTSADGVPFLMHDRTINRTTTGKGDPEKMSWQALRSLFLLHNGQPTEERIPTLEEALREAKGKILVDLDMKTDDVEAVVEVINKTGTQEIVFVFDGDPEVLKRVRKISKLMVMPRGDDLASAREMLNTFFPVVLHIDPTFNTAETASLIKSKKARIWINALGETDRAIAAGLGRSALEPLLAHGANIVQTDEPQLLKGLLHQMGKRPDFAGNLTGSAEKKMLYTAHRSKWRRRAPESTIAGMREALSRGANYLEVDVRTTKDNEIVIMHDGTLKRTTNLKGAVRDFTLREIKQAYVKRSGKQRVPTLQEVAETVSEWNRTSTVPACLYVDCKNVDPGQLIEILKASDLVRHSVFYGSDDFLSRLREVEPAARLMPALRSAAELDAKAARLRPYAFDIDWKQLDKGLVEAVHAYGIRVFTDLLVFHDKRKNYRKAAEIGVDVIQTDRLKQAVKGK</sequence>
<accession>A0ABP8LVP8</accession>
<keyword evidence="4" id="KW-1185">Reference proteome</keyword>
<dbReference type="Gene3D" id="3.20.20.190">
    <property type="entry name" value="Phosphatidylinositol (PI) phosphodiesterase"/>
    <property type="match status" value="2"/>
</dbReference>
<dbReference type="PROSITE" id="PS51704">
    <property type="entry name" value="GP_PDE"/>
    <property type="match status" value="2"/>
</dbReference>
<feature type="chain" id="PRO_5045668309" description="GP-PDE domain-containing protein" evidence="1">
    <location>
        <begin position="20"/>
        <end position="527"/>
    </location>
</feature>
<reference evidence="4" key="1">
    <citation type="journal article" date="2019" name="Int. J. Syst. Evol. Microbiol.">
        <title>The Global Catalogue of Microorganisms (GCM) 10K type strain sequencing project: providing services to taxonomists for standard genome sequencing and annotation.</title>
        <authorList>
            <consortium name="The Broad Institute Genomics Platform"/>
            <consortium name="The Broad Institute Genome Sequencing Center for Infectious Disease"/>
            <person name="Wu L."/>
            <person name="Ma J."/>
        </authorList>
    </citation>
    <scope>NUCLEOTIDE SEQUENCE [LARGE SCALE GENOMIC DNA]</scope>
    <source>
        <strain evidence="4">JCM 31920</strain>
    </source>
</reference>
<keyword evidence="1" id="KW-0732">Signal</keyword>
<feature type="domain" description="GP-PDE" evidence="2">
    <location>
        <begin position="294"/>
        <end position="527"/>
    </location>
</feature>
<dbReference type="EMBL" id="BAABEY010000018">
    <property type="protein sequence ID" value="GAA4438116.1"/>
    <property type="molecule type" value="Genomic_DNA"/>
</dbReference>
<proteinExistence type="predicted"/>
<dbReference type="CDD" id="cd08566">
    <property type="entry name" value="GDPD_AtGDE_like"/>
    <property type="match status" value="2"/>
</dbReference>
<dbReference type="InterPro" id="IPR030395">
    <property type="entry name" value="GP_PDE_dom"/>
</dbReference>
<dbReference type="PANTHER" id="PTHR46320">
    <property type="entry name" value="GLYCEROPHOSPHODIESTER PHOSPHODIESTERASE 1"/>
    <property type="match status" value="1"/>
</dbReference>
<feature type="domain" description="GP-PDE" evidence="2">
    <location>
        <begin position="38"/>
        <end position="295"/>
    </location>
</feature>
<comment type="caution">
    <text evidence="3">The sequence shown here is derived from an EMBL/GenBank/DDBJ whole genome shotgun (WGS) entry which is preliminary data.</text>
</comment>
<evidence type="ECO:0000259" key="2">
    <source>
        <dbReference type="PROSITE" id="PS51704"/>
    </source>
</evidence>
<dbReference type="PANTHER" id="PTHR46320:SF1">
    <property type="entry name" value="GLYCEROPHOSPHODIESTER PHOSPHODIESTERASE 1"/>
    <property type="match status" value="1"/>
</dbReference>
<evidence type="ECO:0000256" key="1">
    <source>
        <dbReference type="SAM" id="SignalP"/>
    </source>
</evidence>
<dbReference type="InterPro" id="IPR017946">
    <property type="entry name" value="PLC-like_Pdiesterase_TIM-brl"/>
</dbReference>
<feature type="signal peptide" evidence="1">
    <location>
        <begin position="1"/>
        <end position="19"/>
    </location>
</feature>
<protein>
    <recommendedName>
        <fullName evidence="2">GP-PDE domain-containing protein</fullName>
    </recommendedName>
</protein>
<dbReference type="Proteomes" id="UP001501508">
    <property type="component" value="Unassembled WGS sequence"/>
</dbReference>
<gene>
    <name evidence="3" type="ORF">GCM10023091_18280</name>
</gene>
<dbReference type="RefSeq" id="WP_345028194.1">
    <property type="nucleotide sequence ID" value="NZ_BAABEY010000018.1"/>
</dbReference>
<dbReference type="Pfam" id="PF03009">
    <property type="entry name" value="GDPD"/>
    <property type="match status" value="2"/>
</dbReference>
<dbReference type="SUPFAM" id="SSF51695">
    <property type="entry name" value="PLC-like phosphodiesterases"/>
    <property type="match status" value="2"/>
</dbReference>
<name>A0ABP8LVP8_9BACT</name>
<evidence type="ECO:0000313" key="3">
    <source>
        <dbReference type="EMBL" id="GAA4438116.1"/>
    </source>
</evidence>
<evidence type="ECO:0000313" key="4">
    <source>
        <dbReference type="Proteomes" id="UP001501508"/>
    </source>
</evidence>
<organism evidence="3 4">
    <name type="scientific">Ravibacter arvi</name>
    <dbReference type="NCBI Taxonomy" id="2051041"/>
    <lineage>
        <taxon>Bacteria</taxon>
        <taxon>Pseudomonadati</taxon>
        <taxon>Bacteroidota</taxon>
        <taxon>Cytophagia</taxon>
        <taxon>Cytophagales</taxon>
        <taxon>Spirosomataceae</taxon>
        <taxon>Ravibacter</taxon>
    </lineage>
</organism>